<protein>
    <recommendedName>
        <fullName evidence="1">non-specific serine/threonine protein kinase</fullName>
        <ecNumber evidence="1">2.7.11.1</ecNumber>
    </recommendedName>
</protein>
<keyword evidence="3" id="KW-0808">Transferase</keyword>
<dbReference type="OrthoDB" id="5979581at2759"/>
<evidence type="ECO:0000256" key="7">
    <source>
        <dbReference type="ARBA" id="ARBA00047899"/>
    </source>
</evidence>
<dbReference type="Gene3D" id="3.30.200.20">
    <property type="entry name" value="Phosphorylase Kinase, domain 1"/>
    <property type="match status" value="1"/>
</dbReference>
<evidence type="ECO:0000256" key="5">
    <source>
        <dbReference type="ARBA" id="ARBA00022777"/>
    </source>
</evidence>
<dbReference type="PANTHER" id="PTHR47634:SF9">
    <property type="entry name" value="PROTEIN KINASE DOMAIN-CONTAINING PROTEIN-RELATED"/>
    <property type="match status" value="1"/>
</dbReference>
<evidence type="ECO:0000256" key="3">
    <source>
        <dbReference type="ARBA" id="ARBA00022679"/>
    </source>
</evidence>
<dbReference type="STRING" id="535722.E4UWY0"/>
<dbReference type="InterPro" id="IPR017441">
    <property type="entry name" value="Protein_kinase_ATP_BS"/>
</dbReference>
<dbReference type="GO" id="GO:0004674">
    <property type="term" value="F:protein serine/threonine kinase activity"/>
    <property type="evidence" value="ECO:0007669"/>
    <property type="project" value="UniProtKB-KW"/>
</dbReference>
<dbReference type="InterPro" id="IPR011009">
    <property type="entry name" value="Kinase-like_dom_sf"/>
</dbReference>
<dbReference type="SUPFAM" id="SSF56112">
    <property type="entry name" value="Protein kinase-like (PK-like)"/>
    <property type="match status" value="1"/>
</dbReference>
<evidence type="ECO:0000259" key="10">
    <source>
        <dbReference type="PROSITE" id="PS50011"/>
    </source>
</evidence>
<evidence type="ECO:0000256" key="2">
    <source>
        <dbReference type="ARBA" id="ARBA00022527"/>
    </source>
</evidence>
<accession>E4UWY0</accession>
<gene>
    <name evidence="11" type="ORF">MGYG_05617</name>
</gene>
<evidence type="ECO:0000313" key="11">
    <source>
        <dbReference type="EMBL" id="EFR02619.1"/>
    </source>
</evidence>
<dbReference type="SMART" id="SM00220">
    <property type="entry name" value="S_TKc"/>
    <property type="match status" value="1"/>
</dbReference>
<dbReference type="eggNOG" id="KOG1290">
    <property type="taxonomic scope" value="Eukaryota"/>
</dbReference>
<dbReference type="GO" id="GO:0050684">
    <property type="term" value="P:regulation of mRNA processing"/>
    <property type="evidence" value="ECO:0007669"/>
    <property type="project" value="TreeGrafter"/>
</dbReference>
<dbReference type="InterPro" id="IPR000719">
    <property type="entry name" value="Prot_kinase_dom"/>
</dbReference>
<dbReference type="GeneID" id="10028307"/>
<evidence type="ECO:0000256" key="9">
    <source>
        <dbReference type="PROSITE-ProRule" id="PRU10141"/>
    </source>
</evidence>
<dbReference type="InParanoid" id="E4UWY0"/>
<comment type="catalytic activity">
    <reaction evidence="7">
        <text>L-threonyl-[protein] + ATP = O-phospho-L-threonyl-[protein] + ADP + H(+)</text>
        <dbReference type="Rhea" id="RHEA:46608"/>
        <dbReference type="Rhea" id="RHEA-COMP:11060"/>
        <dbReference type="Rhea" id="RHEA-COMP:11605"/>
        <dbReference type="ChEBI" id="CHEBI:15378"/>
        <dbReference type="ChEBI" id="CHEBI:30013"/>
        <dbReference type="ChEBI" id="CHEBI:30616"/>
        <dbReference type="ChEBI" id="CHEBI:61977"/>
        <dbReference type="ChEBI" id="CHEBI:456216"/>
        <dbReference type="EC" id="2.7.11.1"/>
    </reaction>
</comment>
<dbReference type="EMBL" id="DS989825">
    <property type="protein sequence ID" value="EFR02619.1"/>
    <property type="molecule type" value="Genomic_DNA"/>
</dbReference>
<dbReference type="EC" id="2.7.11.1" evidence="1"/>
<dbReference type="Gene3D" id="1.10.510.10">
    <property type="entry name" value="Transferase(Phosphotransferase) domain 1"/>
    <property type="match status" value="1"/>
</dbReference>
<keyword evidence="12" id="KW-1185">Reference proteome</keyword>
<dbReference type="GO" id="GO:0005524">
    <property type="term" value="F:ATP binding"/>
    <property type="evidence" value="ECO:0007669"/>
    <property type="project" value="UniProtKB-UniRule"/>
</dbReference>
<evidence type="ECO:0000256" key="1">
    <source>
        <dbReference type="ARBA" id="ARBA00012513"/>
    </source>
</evidence>
<comment type="catalytic activity">
    <reaction evidence="8">
        <text>L-seryl-[protein] + ATP = O-phospho-L-seryl-[protein] + ADP + H(+)</text>
        <dbReference type="Rhea" id="RHEA:17989"/>
        <dbReference type="Rhea" id="RHEA-COMP:9863"/>
        <dbReference type="Rhea" id="RHEA-COMP:11604"/>
        <dbReference type="ChEBI" id="CHEBI:15378"/>
        <dbReference type="ChEBI" id="CHEBI:29999"/>
        <dbReference type="ChEBI" id="CHEBI:30616"/>
        <dbReference type="ChEBI" id="CHEBI:83421"/>
        <dbReference type="ChEBI" id="CHEBI:456216"/>
        <dbReference type="EC" id="2.7.11.1"/>
    </reaction>
</comment>
<dbReference type="OMA" id="FPEPWWS"/>
<dbReference type="HOGENOM" id="CLU_000288_81_2_1"/>
<dbReference type="GO" id="GO:0000245">
    <property type="term" value="P:spliceosomal complex assembly"/>
    <property type="evidence" value="ECO:0007669"/>
    <property type="project" value="TreeGrafter"/>
</dbReference>
<dbReference type="Proteomes" id="UP000002669">
    <property type="component" value="Unassembled WGS sequence"/>
</dbReference>
<sequence length="409" mass="47018">MLPSSTRFLLGRWRYRLLSPPSLARAGCLHQTKLLSSSFERRFHASSNGLRIEEKPAASYNPKYEYIEECEELERYCPGGYHPVKLGDQLCNGRYSVAQMLGHGGSSTVWLASDKIQQTLVAVKIKTADSDDQEEDITAQLHDMPSIRRLEDVFVEQDIHAGNILLRLPEDTRRITDTATINQRFGSSFREPIVRRDRLPLEVGVPTHVVGLASLFVRSDEITDSHLPILLSDFTSSYCPSKTRQILSRTLPHIVPPEAFFIDKHNEKETLSFPSEIWTLACTVFDIFGSGGPFSVMGGGILQDQACALGKFPEPWWSQWEERAEFFIEDGTSIEFPNSRDRIEDRYDWFVTATRRRYEMAYPEEDEKKAFLEMIRPMLRYVPSERASIQDVIDSEWMQEWALPCRRPK</sequence>
<evidence type="ECO:0000256" key="4">
    <source>
        <dbReference type="ARBA" id="ARBA00022741"/>
    </source>
</evidence>
<dbReference type="AlphaFoldDB" id="E4UWY0"/>
<keyword evidence="4 9" id="KW-0547">Nucleotide-binding</keyword>
<name>E4UWY0_ARTGP</name>
<reference evidence="12" key="1">
    <citation type="journal article" date="2012" name="MBio">
        <title>Comparative genome analysis of Trichophyton rubrum and related dermatophytes reveals candidate genes involved in infection.</title>
        <authorList>
            <person name="Martinez D.A."/>
            <person name="Oliver B.G."/>
            <person name="Graeser Y."/>
            <person name="Goldberg J.M."/>
            <person name="Li W."/>
            <person name="Martinez-Rossi N.M."/>
            <person name="Monod M."/>
            <person name="Shelest E."/>
            <person name="Barton R.C."/>
            <person name="Birch E."/>
            <person name="Brakhage A.A."/>
            <person name="Chen Z."/>
            <person name="Gurr S.J."/>
            <person name="Heiman D."/>
            <person name="Heitman J."/>
            <person name="Kosti I."/>
            <person name="Rossi A."/>
            <person name="Saif S."/>
            <person name="Samalova M."/>
            <person name="Saunders C.W."/>
            <person name="Shea T."/>
            <person name="Summerbell R.C."/>
            <person name="Xu J."/>
            <person name="Young S."/>
            <person name="Zeng Q."/>
            <person name="Birren B.W."/>
            <person name="Cuomo C.A."/>
            <person name="White T.C."/>
        </authorList>
    </citation>
    <scope>NUCLEOTIDE SEQUENCE [LARGE SCALE GENOMIC DNA]</scope>
    <source>
        <strain evidence="12">ATCC MYA-4604 / CBS 118893</strain>
    </source>
</reference>
<organism evidence="12">
    <name type="scientific">Arthroderma gypseum (strain ATCC MYA-4604 / CBS 118893)</name>
    <name type="common">Microsporum gypseum</name>
    <dbReference type="NCBI Taxonomy" id="535722"/>
    <lineage>
        <taxon>Eukaryota</taxon>
        <taxon>Fungi</taxon>
        <taxon>Dikarya</taxon>
        <taxon>Ascomycota</taxon>
        <taxon>Pezizomycotina</taxon>
        <taxon>Eurotiomycetes</taxon>
        <taxon>Eurotiomycetidae</taxon>
        <taxon>Onygenales</taxon>
        <taxon>Arthrodermataceae</taxon>
        <taxon>Nannizzia</taxon>
    </lineage>
</organism>
<dbReference type="PROSITE" id="PS00107">
    <property type="entry name" value="PROTEIN_KINASE_ATP"/>
    <property type="match status" value="1"/>
</dbReference>
<dbReference type="PANTHER" id="PTHR47634">
    <property type="entry name" value="PROTEIN KINASE DOMAIN-CONTAINING PROTEIN-RELATED"/>
    <property type="match status" value="1"/>
</dbReference>
<evidence type="ECO:0000256" key="8">
    <source>
        <dbReference type="ARBA" id="ARBA00048679"/>
    </source>
</evidence>
<feature type="domain" description="Protein kinase" evidence="10">
    <location>
        <begin position="95"/>
        <end position="398"/>
    </location>
</feature>
<evidence type="ECO:0000256" key="6">
    <source>
        <dbReference type="ARBA" id="ARBA00022840"/>
    </source>
</evidence>
<dbReference type="InterPro" id="IPR051334">
    <property type="entry name" value="SRPK"/>
</dbReference>
<keyword evidence="2 11" id="KW-0723">Serine/threonine-protein kinase</keyword>
<dbReference type="VEuPathDB" id="FungiDB:MGYG_05617"/>
<proteinExistence type="predicted"/>
<keyword evidence="5 11" id="KW-0418">Kinase</keyword>
<dbReference type="RefSeq" id="XP_003173030.1">
    <property type="nucleotide sequence ID" value="XM_003172982.1"/>
</dbReference>
<keyword evidence="6 9" id="KW-0067">ATP-binding</keyword>
<feature type="binding site" evidence="9">
    <location>
        <position position="124"/>
    </location>
    <ligand>
        <name>ATP</name>
        <dbReference type="ChEBI" id="CHEBI:30616"/>
    </ligand>
</feature>
<dbReference type="PROSITE" id="PS50011">
    <property type="entry name" value="PROTEIN_KINASE_DOM"/>
    <property type="match status" value="1"/>
</dbReference>
<evidence type="ECO:0000313" key="12">
    <source>
        <dbReference type="Proteomes" id="UP000002669"/>
    </source>
</evidence>